<feature type="non-terminal residue" evidence="1">
    <location>
        <position position="1"/>
    </location>
</feature>
<dbReference type="AlphaFoldDB" id="A0A382D3M0"/>
<sequence>RSTGYSIAAVAALLITGQYRHSDDTTAEGLVLTYEMLNVPAFHESLNKLLSSDAVKDELLWI</sequence>
<protein>
    <submittedName>
        <fullName evidence="1">Uncharacterized protein</fullName>
    </submittedName>
</protein>
<dbReference type="EMBL" id="UINC01037433">
    <property type="protein sequence ID" value="SVB32915.1"/>
    <property type="molecule type" value="Genomic_DNA"/>
</dbReference>
<accession>A0A382D3M0</accession>
<organism evidence="1">
    <name type="scientific">marine metagenome</name>
    <dbReference type="NCBI Taxonomy" id="408172"/>
    <lineage>
        <taxon>unclassified sequences</taxon>
        <taxon>metagenomes</taxon>
        <taxon>ecological metagenomes</taxon>
    </lineage>
</organism>
<proteinExistence type="predicted"/>
<evidence type="ECO:0000313" key="1">
    <source>
        <dbReference type="EMBL" id="SVB32915.1"/>
    </source>
</evidence>
<name>A0A382D3M0_9ZZZZ</name>
<reference evidence="1" key="1">
    <citation type="submission" date="2018-05" db="EMBL/GenBank/DDBJ databases">
        <authorList>
            <person name="Lanie J.A."/>
            <person name="Ng W.-L."/>
            <person name="Kazmierczak K.M."/>
            <person name="Andrzejewski T.M."/>
            <person name="Davidsen T.M."/>
            <person name="Wayne K.J."/>
            <person name="Tettelin H."/>
            <person name="Glass J.I."/>
            <person name="Rusch D."/>
            <person name="Podicherti R."/>
            <person name="Tsui H.-C.T."/>
            <person name="Winkler M.E."/>
        </authorList>
    </citation>
    <scope>NUCLEOTIDE SEQUENCE</scope>
</reference>
<gene>
    <name evidence="1" type="ORF">METZ01_LOCUS185769</name>
</gene>